<dbReference type="EMBL" id="AWUE01020338">
    <property type="protein sequence ID" value="OMO68858.1"/>
    <property type="molecule type" value="Genomic_DNA"/>
</dbReference>
<dbReference type="Proteomes" id="UP000187203">
    <property type="component" value="Unassembled WGS sequence"/>
</dbReference>
<accession>A0A1R3HF26</accession>
<reference evidence="2" key="1">
    <citation type="submission" date="2013-09" db="EMBL/GenBank/DDBJ databases">
        <title>Corchorus olitorius genome sequencing.</title>
        <authorList>
            <person name="Alam M."/>
            <person name="Haque M.S."/>
            <person name="Islam M.S."/>
            <person name="Emdad E.M."/>
            <person name="Islam M.M."/>
            <person name="Ahmed B."/>
            <person name="Halim A."/>
            <person name="Hossen Q.M.M."/>
            <person name="Hossain M.Z."/>
            <person name="Ahmed R."/>
            <person name="Khan M.M."/>
            <person name="Islam R."/>
            <person name="Rashid M.M."/>
            <person name="Khan S.A."/>
            <person name="Rahman M.S."/>
            <person name="Alam M."/>
            <person name="Yahiya A.S."/>
            <person name="Khan M.S."/>
            <person name="Azam M.S."/>
            <person name="Haque T."/>
            <person name="Lashkar M.Z.H."/>
            <person name="Akhand A.I."/>
            <person name="Morshed G."/>
            <person name="Roy S."/>
            <person name="Uddin K.S."/>
            <person name="Rabeya T."/>
            <person name="Hossain A.S."/>
            <person name="Chowdhury A."/>
            <person name="Snigdha A.R."/>
            <person name="Mortoza M.S."/>
            <person name="Matin S.A."/>
            <person name="Hoque S.M.E."/>
            <person name="Islam M.K."/>
            <person name="Roy D.K."/>
            <person name="Haider R."/>
            <person name="Moosa M.M."/>
            <person name="Elias S.M."/>
            <person name="Hasan A.M."/>
            <person name="Jahan S."/>
            <person name="Shafiuddin M."/>
            <person name="Mahmood N."/>
            <person name="Shommy N.S."/>
        </authorList>
    </citation>
    <scope>NUCLEOTIDE SEQUENCE [LARGE SCALE GENOMIC DNA]</scope>
    <source>
        <strain evidence="2">cv. O-4</strain>
    </source>
</reference>
<dbReference type="AlphaFoldDB" id="A0A1R3HF26"/>
<organism evidence="1 2">
    <name type="scientific">Corchorus olitorius</name>
    <dbReference type="NCBI Taxonomy" id="93759"/>
    <lineage>
        <taxon>Eukaryota</taxon>
        <taxon>Viridiplantae</taxon>
        <taxon>Streptophyta</taxon>
        <taxon>Embryophyta</taxon>
        <taxon>Tracheophyta</taxon>
        <taxon>Spermatophyta</taxon>
        <taxon>Magnoliopsida</taxon>
        <taxon>eudicotyledons</taxon>
        <taxon>Gunneridae</taxon>
        <taxon>Pentapetalae</taxon>
        <taxon>rosids</taxon>
        <taxon>malvids</taxon>
        <taxon>Malvales</taxon>
        <taxon>Malvaceae</taxon>
        <taxon>Grewioideae</taxon>
        <taxon>Apeibeae</taxon>
        <taxon>Corchorus</taxon>
    </lineage>
</organism>
<gene>
    <name evidence="1" type="ORF">COLO4_29375</name>
</gene>
<protein>
    <submittedName>
        <fullName evidence="1">Uncharacterized protein</fullName>
    </submittedName>
</protein>
<evidence type="ECO:0000313" key="1">
    <source>
        <dbReference type="EMBL" id="OMO68858.1"/>
    </source>
</evidence>
<proteinExistence type="predicted"/>
<comment type="caution">
    <text evidence="1">The sequence shown here is derived from an EMBL/GenBank/DDBJ whole genome shotgun (WGS) entry which is preliminary data.</text>
</comment>
<sequence>MTLSRKALPAFANLCSNTTTAVANAIPMTLT</sequence>
<evidence type="ECO:0000313" key="2">
    <source>
        <dbReference type="Proteomes" id="UP000187203"/>
    </source>
</evidence>
<keyword evidence="2" id="KW-1185">Reference proteome</keyword>
<name>A0A1R3HF26_9ROSI</name>